<gene>
    <name evidence="2" type="ORF">AaE_009280</name>
</gene>
<evidence type="ECO:0000256" key="1">
    <source>
        <dbReference type="SAM" id="MobiDB-lite"/>
    </source>
</evidence>
<dbReference type="EMBL" id="VJMI01015239">
    <property type="protein sequence ID" value="KAF0730968.1"/>
    <property type="molecule type" value="Genomic_DNA"/>
</dbReference>
<evidence type="ECO:0000313" key="2">
    <source>
        <dbReference type="EMBL" id="KAF0730968.1"/>
    </source>
</evidence>
<accession>A0A6A5A3M3</accession>
<protein>
    <submittedName>
        <fullName evidence="2">Uncharacterized protein</fullName>
    </submittedName>
</protein>
<comment type="caution">
    <text evidence="2">The sequence shown here is derived from an EMBL/GenBank/DDBJ whole genome shotgun (WGS) entry which is preliminary data.</text>
</comment>
<feature type="non-terminal residue" evidence="2">
    <location>
        <position position="1"/>
    </location>
</feature>
<dbReference type="VEuPathDB" id="FungiDB:H257_11354"/>
<proteinExistence type="predicted"/>
<dbReference type="AlphaFoldDB" id="A0A6A5A3M3"/>
<dbReference type="Proteomes" id="UP000469452">
    <property type="component" value="Unassembled WGS sequence"/>
</dbReference>
<reference evidence="2 3" key="1">
    <citation type="submission" date="2019-06" db="EMBL/GenBank/DDBJ databases">
        <title>Genomics analysis of Aphanomyces spp. identifies a new class of oomycete effector associated with host adaptation.</title>
        <authorList>
            <person name="Gaulin E."/>
        </authorList>
    </citation>
    <scope>NUCLEOTIDE SEQUENCE [LARGE SCALE GENOMIC DNA]</scope>
    <source>
        <strain evidence="2 3">E</strain>
    </source>
</reference>
<name>A0A6A5A3M3_APHAT</name>
<sequence>MDEADFTRRLAQFPVVRKKTHCRVAWKREPEEKTVSTITELGEGANKRPRLDVSFSTALETFLEEYFTPAESVRIRKEFEKVQASFLNGLCLEDMEEIAAQFKRATTEHHVDAPSPSPIVAGPPSKSTIPNTW</sequence>
<organism evidence="2 3">
    <name type="scientific">Aphanomyces astaci</name>
    <name type="common">Crayfish plague agent</name>
    <dbReference type="NCBI Taxonomy" id="112090"/>
    <lineage>
        <taxon>Eukaryota</taxon>
        <taxon>Sar</taxon>
        <taxon>Stramenopiles</taxon>
        <taxon>Oomycota</taxon>
        <taxon>Saprolegniomycetes</taxon>
        <taxon>Saprolegniales</taxon>
        <taxon>Verrucalvaceae</taxon>
        <taxon>Aphanomyces</taxon>
    </lineage>
</organism>
<evidence type="ECO:0000313" key="3">
    <source>
        <dbReference type="Proteomes" id="UP000469452"/>
    </source>
</evidence>
<feature type="region of interest" description="Disordered" evidence="1">
    <location>
        <begin position="107"/>
        <end position="133"/>
    </location>
</feature>